<accession>A0A163BNY4</accession>
<protein>
    <recommendedName>
        <fullName evidence="3">3-methyl-2-oxobutanoate hydroxymethyltransferase</fullName>
    </recommendedName>
</protein>
<sequence length="156" mass="17945">MSAVCIFLCSFSVNAQKDGSKDEVSRYKEEVKQTILNFFEGFHEGDTSKIKKTIDHNIAMQTIAKNKEGKLRTVQTDVKKFLDVIHNRPADQRWDERLLLFKIDTDSGIANAWTPYEFYVNDKFSHCGVNVFQLFNDGNSWKIIAIADTRNKEGCK</sequence>
<evidence type="ECO:0000313" key="2">
    <source>
        <dbReference type="Proteomes" id="UP000076715"/>
    </source>
</evidence>
<dbReference type="Gene3D" id="3.10.450.50">
    <property type="match status" value="1"/>
</dbReference>
<organism evidence="1 2">
    <name type="scientific">Aquimarina aggregata</name>
    <dbReference type="NCBI Taxonomy" id="1642818"/>
    <lineage>
        <taxon>Bacteria</taxon>
        <taxon>Pseudomonadati</taxon>
        <taxon>Bacteroidota</taxon>
        <taxon>Flavobacteriia</taxon>
        <taxon>Flavobacteriales</taxon>
        <taxon>Flavobacteriaceae</taxon>
        <taxon>Aquimarina</taxon>
    </lineage>
</organism>
<gene>
    <name evidence="1" type="ORF">AWE51_21030</name>
</gene>
<evidence type="ECO:0008006" key="3">
    <source>
        <dbReference type="Google" id="ProtNLM"/>
    </source>
</evidence>
<dbReference type="InterPro" id="IPR032710">
    <property type="entry name" value="NTF2-like_dom_sf"/>
</dbReference>
<evidence type="ECO:0000313" key="1">
    <source>
        <dbReference type="EMBL" id="KZS41602.1"/>
    </source>
</evidence>
<dbReference type="STRING" id="1642818.AWE51_21030"/>
<proteinExistence type="predicted"/>
<dbReference type="InterPro" id="IPR039437">
    <property type="entry name" value="FrzH/put_lumazine-bd"/>
</dbReference>
<reference evidence="1 2" key="1">
    <citation type="submission" date="2016-01" db="EMBL/GenBank/DDBJ databases">
        <title>The draft genome sequence of Aquimarina sp. RZW4-3-2.</title>
        <authorList>
            <person name="Wang Y."/>
        </authorList>
    </citation>
    <scope>NUCLEOTIDE SEQUENCE [LARGE SCALE GENOMIC DNA]</scope>
    <source>
        <strain evidence="1 2">RZW4-3-2</strain>
    </source>
</reference>
<comment type="caution">
    <text evidence="1">The sequence shown here is derived from an EMBL/GenBank/DDBJ whole genome shotgun (WGS) entry which is preliminary data.</text>
</comment>
<name>A0A163BNY4_9FLAO</name>
<dbReference type="SUPFAM" id="SSF54427">
    <property type="entry name" value="NTF2-like"/>
    <property type="match status" value="1"/>
</dbReference>
<keyword evidence="2" id="KW-1185">Reference proteome</keyword>
<dbReference type="Pfam" id="PF12893">
    <property type="entry name" value="Lumazine_bd_2"/>
    <property type="match status" value="1"/>
</dbReference>
<dbReference type="EMBL" id="LQRT01000004">
    <property type="protein sequence ID" value="KZS41602.1"/>
    <property type="molecule type" value="Genomic_DNA"/>
</dbReference>
<dbReference type="AlphaFoldDB" id="A0A163BNY4"/>
<dbReference type="Proteomes" id="UP000076715">
    <property type="component" value="Unassembled WGS sequence"/>
</dbReference>